<dbReference type="Pfam" id="PF00067">
    <property type="entry name" value="p450"/>
    <property type="match status" value="1"/>
</dbReference>
<keyword evidence="3 6" id="KW-0560">Oxidoreductase</keyword>
<dbReference type="CDD" id="cd11065">
    <property type="entry name" value="CYP64-like"/>
    <property type="match status" value="1"/>
</dbReference>
<dbReference type="AlphaFoldDB" id="A0A1L7X8G0"/>
<keyword evidence="4 5" id="KW-0408">Iron</keyword>
<dbReference type="PRINTS" id="PR00463">
    <property type="entry name" value="EP450I"/>
</dbReference>
<dbReference type="GO" id="GO:0005506">
    <property type="term" value="F:iron ion binding"/>
    <property type="evidence" value="ECO:0007669"/>
    <property type="project" value="InterPro"/>
</dbReference>
<keyword evidence="6" id="KW-0503">Monooxygenase</keyword>
<dbReference type="GO" id="GO:0020037">
    <property type="term" value="F:heme binding"/>
    <property type="evidence" value="ECO:0007669"/>
    <property type="project" value="InterPro"/>
</dbReference>
<feature type="binding site" description="axial binding residue" evidence="5">
    <location>
        <position position="455"/>
    </location>
    <ligand>
        <name>heme</name>
        <dbReference type="ChEBI" id="CHEBI:30413"/>
    </ligand>
    <ligandPart>
        <name>Fe</name>
        <dbReference type="ChEBI" id="CHEBI:18248"/>
    </ligandPart>
</feature>
<keyword evidence="7" id="KW-0732">Signal</keyword>
<dbReference type="InterPro" id="IPR050364">
    <property type="entry name" value="Cytochrome_P450_fung"/>
</dbReference>
<evidence type="ECO:0000256" key="7">
    <source>
        <dbReference type="SAM" id="SignalP"/>
    </source>
</evidence>
<dbReference type="InterPro" id="IPR002401">
    <property type="entry name" value="Cyt_P450_E_grp-I"/>
</dbReference>
<dbReference type="PANTHER" id="PTHR46300">
    <property type="entry name" value="P450, PUTATIVE (EUROFUNG)-RELATED-RELATED"/>
    <property type="match status" value="1"/>
</dbReference>
<evidence type="ECO:0000256" key="1">
    <source>
        <dbReference type="ARBA" id="ARBA00010617"/>
    </source>
</evidence>
<evidence type="ECO:0000256" key="2">
    <source>
        <dbReference type="ARBA" id="ARBA00022723"/>
    </source>
</evidence>
<evidence type="ECO:0000313" key="8">
    <source>
        <dbReference type="EMBL" id="CZR61304.1"/>
    </source>
</evidence>
<dbReference type="GO" id="GO:0004497">
    <property type="term" value="F:monooxygenase activity"/>
    <property type="evidence" value="ECO:0007669"/>
    <property type="project" value="UniProtKB-KW"/>
</dbReference>
<dbReference type="SUPFAM" id="SSF48264">
    <property type="entry name" value="Cytochrome P450"/>
    <property type="match status" value="1"/>
</dbReference>
<keyword evidence="5 6" id="KW-0349">Heme</keyword>
<dbReference type="Gene3D" id="1.10.630.10">
    <property type="entry name" value="Cytochrome P450"/>
    <property type="match status" value="1"/>
</dbReference>
<dbReference type="InterPro" id="IPR017972">
    <property type="entry name" value="Cyt_P450_CS"/>
</dbReference>
<proteinExistence type="inferred from homology"/>
<evidence type="ECO:0000256" key="4">
    <source>
        <dbReference type="ARBA" id="ARBA00023004"/>
    </source>
</evidence>
<dbReference type="InterPro" id="IPR001128">
    <property type="entry name" value="Cyt_P450"/>
</dbReference>
<dbReference type="OrthoDB" id="1103324at2759"/>
<dbReference type="PANTHER" id="PTHR46300:SF8">
    <property type="entry name" value="CYTOCHROME P450 2E1"/>
    <property type="match status" value="1"/>
</dbReference>
<organism evidence="8 9">
    <name type="scientific">Phialocephala subalpina</name>
    <dbReference type="NCBI Taxonomy" id="576137"/>
    <lineage>
        <taxon>Eukaryota</taxon>
        <taxon>Fungi</taxon>
        <taxon>Dikarya</taxon>
        <taxon>Ascomycota</taxon>
        <taxon>Pezizomycotina</taxon>
        <taxon>Leotiomycetes</taxon>
        <taxon>Helotiales</taxon>
        <taxon>Mollisiaceae</taxon>
        <taxon>Phialocephala</taxon>
        <taxon>Phialocephala fortinii species complex</taxon>
    </lineage>
</organism>
<feature type="chain" id="PRO_5012431110" evidence="7">
    <location>
        <begin position="24"/>
        <end position="534"/>
    </location>
</feature>
<reference evidence="8 9" key="1">
    <citation type="submission" date="2016-03" db="EMBL/GenBank/DDBJ databases">
        <authorList>
            <person name="Ploux O."/>
        </authorList>
    </citation>
    <scope>NUCLEOTIDE SEQUENCE [LARGE SCALE GENOMIC DNA]</scope>
    <source>
        <strain evidence="8 9">UAMH 11012</strain>
    </source>
</reference>
<gene>
    <name evidence="8" type="ORF">PAC_11200</name>
</gene>
<feature type="signal peptide" evidence="7">
    <location>
        <begin position="1"/>
        <end position="23"/>
    </location>
</feature>
<dbReference type="EMBL" id="FJOG01000018">
    <property type="protein sequence ID" value="CZR61304.1"/>
    <property type="molecule type" value="Genomic_DNA"/>
</dbReference>
<sequence length="534" mass="60989">MPSAILFSLAAVLAILLIRYVTSRPSCPPGTAPPPGPKGLPILGSMLDIPPHHSWLKFFTWSKTFGPLFEINIAGKPHIILSTEKIANDLLRERGSLYSSREQLPMAVQLVSDNLRSLFLPYDSLWRRNRKLMHHLTMASAATSYQSVQEEESLRVLRDLMREPGEYERWFERYAAGLMMRLVFGKKVITGKERVLERIFKVVHNVERVASPGAYLVDVLPWLMWIPSWFPGAGFKREGYRLHAEELDLFRGLQNDVRKEIAGREKEGVDGGEKGNFTEIFLNSQEKWDLSDDEGAYVVGTLFEAGAGTTSAAMMSFMLAMVLHPSALHAMREEINKVVGPDRLPTFDDIPNLPRVRATIKETMRWRPVTAGGVPHLLIKDDVYELDEKKYFLKAGTNIHANQWAIHREPDLYPNPEDFIPERWLDPSLPTYKEPLSVYPNLQNFSAFGFGRRICPGMNIAERSLNILVARIVWGCEIERVGGYEYGEYEYTTGFNVQPLKFPFRLRAREGMGEVVEREYGRVWSKVLGEKMRE</sequence>
<dbReference type="PRINTS" id="PR00385">
    <property type="entry name" value="P450"/>
</dbReference>
<evidence type="ECO:0000256" key="5">
    <source>
        <dbReference type="PIRSR" id="PIRSR602401-1"/>
    </source>
</evidence>
<protein>
    <submittedName>
        <fullName evidence="8">Related to cytochrome p450</fullName>
    </submittedName>
</protein>
<evidence type="ECO:0000256" key="6">
    <source>
        <dbReference type="RuleBase" id="RU000461"/>
    </source>
</evidence>
<accession>A0A1L7X8G0</accession>
<keyword evidence="9" id="KW-1185">Reference proteome</keyword>
<evidence type="ECO:0000256" key="3">
    <source>
        <dbReference type="ARBA" id="ARBA00023002"/>
    </source>
</evidence>
<name>A0A1L7X8G0_9HELO</name>
<comment type="similarity">
    <text evidence="1 6">Belongs to the cytochrome P450 family.</text>
</comment>
<dbReference type="STRING" id="576137.A0A1L7X8G0"/>
<dbReference type="Proteomes" id="UP000184330">
    <property type="component" value="Unassembled WGS sequence"/>
</dbReference>
<dbReference type="GO" id="GO:0016705">
    <property type="term" value="F:oxidoreductase activity, acting on paired donors, with incorporation or reduction of molecular oxygen"/>
    <property type="evidence" value="ECO:0007669"/>
    <property type="project" value="InterPro"/>
</dbReference>
<comment type="cofactor">
    <cofactor evidence="5">
        <name>heme</name>
        <dbReference type="ChEBI" id="CHEBI:30413"/>
    </cofactor>
</comment>
<dbReference type="PROSITE" id="PS00086">
    <property type="entry name" value="CYTOCHROME_P450"/>
    <property type="match status" value="1"/>
</dbReference>
<keyword evidence="2 5" id="KW-0479">Metal-binding</keyword>
<dbReference type="InterPro" id="IPR036396">
    <property type="entry name" value="Cyt_P450_sf"/>
</dbReference>
<evidence type="ECO:0000313" key="9">
    <source>
        <dbReference type="Proteomes" id="UP000184330"/>
    </source>
</evidence>